<feature type="domain" description="Helicase superfamily 3 single-stranded DNA/RNA virus" evidence="2">
    <location>
        <begin position="218"/>
        <end position="294"/>
    </location>
</feature>
<dbReference type="Proteomes" id="UP000265645">
    <property type="component" value="Unassembled WGS sequence"/>
</dbReference>
<dbReference type="Gene3D" id="3.40.50.300">
    <property type="entry name" value="P-loop containing nucleotide triphosphate hydrolases"/>
    <property type="match status" value="1"/>
</dbReference>
<sequence length="380" mass="45085">MTTSKRRVTKFMYTQQLKYLNLSIEQLKDNLENDAYIQDFAMINHNKDLDENNQNVAEHLHVFIKLNQQKTIDYVADLVDDKAQYIEFFDKSNKSRNEQNGYLYLLHKTKSAEHKHQYSVDDLIVKDGSNIKEKINRWIEDYESNLKKYQSKRRKTVVQSILNDYADRIIDEKELKDSLTNLELAKNKKLINDIKQVLIEFDFQTYLEQERYKNKQVVWIFGKSSTGKSMMSQLLAKDYISDINDIYVTSSNRDPFEDYQNQKVLIIEEFRNETNIGTNELLQLLDKTNGQVRVGSRYSNKKIMADLIIINTIYEPKYFMNFDEPIYQLLRRIDKLVKLDNQKIETLEYDSKKDDFNVIKSIANSVENMTLKKILGDDFK</sequence>
<dbReference type="SUPFAM" id="SSF52540">
    <property type="entry name" value="P-loop containing nucleoside triphosphate hydrolases"/>
    <property type="match status" value="1"/>
</dbReference>
<reference evidence="5" key="1">
    <citation type="submission" date="2017-08" db="EMBL/GenBank/DDBJ databases">
        <title>Protection against atopic dermatitis through acquisition of Staphylococcus quorum-sensing agr mutations in the skin.</title>
        <authorList>
            <person name="Nakamura Y."/>
            <person name="Takahashi H."/>
            <person name="Takaya A."/>
            <person name="Inoue Y."/>
            <person name="Katayama Y."/>
            <person name="Kusuya Y."/>
            <person name="Shoji T."/>
            <person name="Takada S."/>
            <person name="Nakagawa S."/>
            <person name="Oguma R."/>
            <person name="Ozawa N."/>
            <person name="Yamaide F."/>
            <person name="Suzuki S."/>
            <person name="Villaruz A."/>
            <person name="Otto M."/>
            <person name="Matsue H."/>
            <person name="Nunez G."/>
            <person name="Shimojo N."/>
        </authorList>
    </citation>
    <scope>NUCLEOTIDE SEQUENCE [LARGE SCALE GENOMIC DNA]</scope>
    <source>
        <strain evidence="5">M1K003</strain>
    </source>
</reference>
<dbReference type="Gene3D" id="3.40.1310.30">
    <property type="match status" value="1"/>
</dbReference>
<dbReference type="Pfam" id="PF00910">
    <property type="entry name" value="RNA_helicase"/>
    <property type="match status" value="1"/>
</dbReference>
<dbReference type="RefSeq" id="WP_117195070.1">
    <property type="nucleotide sequence ID" value="NZ_BDVT01000025.1"/>
</dbReference>
<dbReference type="GO" id="GO:0003723">
    <property type="term" value="F:RNA binding"/>
    <property type="evidence" value="ECO:0007669"/>
    <property type="project" value="InterPro"/>
</dbReference>
<dbReference type="AlphaFoldDB" id="A0A9P2YZJ7"/>
<evidence type="ECO:0000259" key="2">
    <source>
        <dbReference type="Pfam" id="PF00910"/>
    </source>
</evidence>
<accession>A0A9P2YZJ7</accession>
<dbReference type="InterPro" id="IPR000605">
    <property type="entry name" value="Helicase_SF3_ssDNA/RNA_vir"/>
</dbReference>
<evidence type="ECO:0000313" key="4">
    <source>
        <dbReference type="EMBL" id="GBV21761.1"/>
    </source>
</evidence>
<feature type="domain" description="Plasmid replication protein origin binding" evidence="3">
    <location>
        <begin position="7"/>
        <end position="128"/>
    </location>
</feature>
<organism evidence="4 5">
    <name type="scientific">Staphylococcus aureus</name>
    <dbReference type="NCBI Taxonomy" id="1280"/>
    <lineage>
        <taxon>Bacteria</taxon>
        <taxon>Bacillati</taxon>
        <taxon>Bacillota</taxon>
        <taxon>Bacilli</taxon>
        <taxon>Bacillales</taxon>
        <taxon>Staphylococcaceae</taxon>
        <taxon>Staphylococcus</taxon>
    </lineage>
</organism>
<dbReference type="EMBL" id="BDVT01000025">
    <property type="protein sequence ID" value="GBV21761.1"/>
    <property type="molecule type" value="Genomic_DNA"/>
</dbReference>
<evidence type="ECO:0000313" key="5">
    <source>
        <dbReference type="Proteomes" id="UP000265645"/>
    </source>
</evidence>
<proteinExistence type="predicted"/>
<name>A0A9P2YZJ7_STAAU</name>
<evidence type="ECO:0000256" key="1">
    <source>
        <dbReference type="SAM" id="Coils"/>
    </source>
</evidence>
<feature type="coiled-coil region" evidence="1">
    <location>
        <begin position="132"/>
        <end position="159"/>
    </location>
</feature>
<comment type="caution">
    <text evidence="4">The sequence shown here is derived from an EMBL/GenBank/DDBJ whole genome shotgun (WGS) entry which is preliminary data.</text>
</comment>
<evidence type="ECO:0008006" key="6">
    <source>
        <dbReference type="Google" id="ProtNLM"/>
    </source>
</evidence>
<gene>
    <name evidence="4" type="ORF">M1K003_2784</name>
</gene>
<protein>
    <recommendedName>
        <fullName evidence="6">Replication initiator protein</fullName>
    </recommendedName>
</protein>
<dbReference type="InterPro" id="IPR027417">
    <property type="entry name" value="P-loop_NTPase"/>
</dbReference>
<dbReference type="GO" id="GO:0003724">
    <property type="term" value="F:RNA helicase activity"/>
    <property type="evidence" value="ECO:0007669"/>
    <property type="project" value="InterPro"/>
</dbReference>
<dbReference type="Pfam" id="PF01719">
    <property type="entry name" value="Rep_OBD"/>
    <property type="match status" value="1"/>
</dbReference>
<dbReference type="InterPro" id="IPR002631">
    <property type="entry name" value="Plasmid_rep_OBD"/>
</dbReference>
<evidence type="ECO:0000259" key="3">
    <source>
        <dbReference type="Pfam" id="PF01719"/>
    </source>
</evidence>
<keyword evidence="1" id="KW-0175">Coiled coil</keyword>